<dbReference type="RefSeq" id="WP_053429800.1">
    <property type="nucleotide sequence ID" value="NZ_LGUE01000008.1"/>
</dbReference>
<dbReference type="Proteomes" id="UP000037405">
    <property type="component" value="Unassembled WGS sequence"/>
</dbReference>
<dbReference type="PATRIC" id="fig|189381.12.peg.3608"/>
<name>A0A0M0G0P5_9BACI</name>
<protein>
    <submittedName>
        <fullName evidence="1">Uncharacterized protein</fullName>
    </submittedName>
</protein>
<dbReference type="AlphaFoldDB" id="A0A0M0G0P5"/>
<keyword evidence="2" id="KW-1185">Reference proteome</keyword>
<proteinExistence type="predicted"/>
<sequence length="234" mass="26741">MKNVKRMIVIVLAVSLIAFGFVYWFKLAPAGPLPGDKAAAQEINGLLNKTGTGEGLQVKTILDTVQADDRHAFIPFETEAGARGFSLWVWKDHQWKASSATTDGDPVIWKVRPGYPSSYRMVWSLDPAEKVDRLAFYLIQKRSFQNEAYQPRIQMEKVLPFAEHPYGAIKVPEEWRTIIRGEVTEFEVPRVEFGWRSLDSSGEDVFIEGQGQSSYLRYQDHQDLMMPLEKNELE</sequence>
<accession>A0A0M0G0P5</accession>
<reference evidence="2" key="1">
    <citation type="submission" date="2015-07" db="EMBL/GenBank/DDBJ databases">
        <title>Fjat-14235 jcm11544.</title>
        <authorList>
            <person name="Liu B."/>
            <person name="Wang J."/>
            <person name="Zhu Y."/>
            <person name="Liu G."/>
            <person name="Chen Q."/>
            <person name="Chen Z."/>
            <person name="Lan J."/>
            <person name="Che J."/>
            <person name="Ge C."/>
            <person name="Shi H."/>
            <person name="Pan Z."/>
            <person name="Liu X."/>
        </authorList>
    </citation>
    <scope>NUCLEOTIDE SEQUENCE [LARGE SCALE GENOMIC DNA]</scope>
    <source>
        <strain evidence="2">JCM 11544</strain>
    </source>
</reference>
<organism evidence="1 2">
    <name type="scientific">Rossellomorea marisflavi</name>
    <dbReference type="NCBI Taxonomy" id="189381"/>
    <lineage>
        <taxon>Bacteria</taxon>
        <taxon>Bacillati</taxon>
        <taxon>Bacillota</taxon>
        <taxon>Bacilli</taxon>
        <taxon>Bacillales</taxon>
        <taxon>Bacillaceae</taxon>
        <taxon>Rossellomorea</taxon>
    </lineage>
</organism>
<dbReference type="OrthoDB" id="2452975at2"/>
<evidence type="ECO:0000313" key="1">
    <source>
        <dbReference type="EMBL" id="KON83177.1"/>
    </source>
</evidence>
<comment type="caution">
    <text evidence="1">The sequence shown here is derived from an EMBL/GenBank/DDBJ whole genome shotgun (WGS) entry which is preliminary data.</text>
</comment>
<dbReference type="STRING" id="189381.GCA_900166615_00148"/>
<evidence type="ECO:0000313" key="2">
    <source>
        <dbReference type="Proteomes" id="UP000037405"/>
    </source>
</evidence>
<dbReference type="EMBL" id="LGUE01000008">
    <property type="protein sequence ID" value="KON83177.1"/>
    <property type="molecule type" value="Genomic_DNA"/>
</dbReference>
<gene>
    <name evidence="1" type="ORF">AF331_20350</name>
</gene>